<dbReference type="PROSITE" id="PS50111">
    <property type="entry name" value="CHEMOTAXIS_TRANSDUC_2"/>
    <property type="match status" value="1"/>
</dbReference>
<dbReference type="GO" id="GO:0006935">
    <property type="term" value="P:chemotaxis"/>
    <property type="evidence" value="ECO:0007669"/>
    <property type="project" value="UniProtKB-KW"/>
</dbReference>
<feature type="coiled-coil region" evidence="2">
    <location>
        <begin position="198"/>
        <end position="225"/>
    </location>
</feature>
<keyword evidence="4" id="KW-0472">Membrane</keyword>
<reference evidence="7" key="1">
    <citation type="submission" date="2016-10" db="EMBL/GenBank/DDBJ databases">
        <title>Sequence of Gallionella enrichment culture.</title>
        <authorList>
            <person name="Poehlein A."/>
            <person name="Muehling M."/>
            <person name="Daniel R."/>
        </authorList>
    </citation>
    <scope>NUCLEOTIDE SEQUENCE</scope>
</reference>
<dbReference type="InterPro" id="IPR032255">
    <property type="entry name" value="HBM"/>
</dbReference>
<dbReference type="InterPro" id="IPR024478">
    <property type="entry name" value="HlyB_4HB_MCP"/>
</dbReference>
<dbReference type="InterPro" id="IPR004089">
    <property type="entry name" value="MCPsignal_dom"/>
</dbReference>
<keyword evidence="2" id="KW-0175">Coiled coil</keyword>
<dbReference type="GO" id="GO:0016020">
    <property type="term" value="C:membrane"/>
    <property type="evidence" value="ECO:0007669"/>
    <property type="project" value="InterPro"/>
</dbReference>
<comment type="caution">
    <text evidence="7">The sequence shown here is derived from an EMBL/GenBank/DDBJ whole genome shotgun (WGS) entry which is preliminary data.</text>
</comment>
<evidence type="ECO:0000259" key="6">
    <source>
        <dbReference type="PROSITE" id="PS51753"/>
    </source>
</evidence>
<evidence type="ECO:0000256" key="2">
    <source>
        <dbReference type="SAM" id="Coils"/>
    </source>
</evidence>
<dbReference type="InterPro" id="IPR051310">
    <property type="entry name" value="MCP_chemotaxis"/>
</dbReference>
<dbReference type="PANTHER" id="PTHR43531:SF11">
    <property type="entry name" value="METHYL-ACCEPTING CHEMOTAXIS PROTEIN 3"/>
    <property type="match status" value="1"/>
</dbReference>
<feature type="region of interest" description="Disordered" evidence="3">
    <location>
        <begin position="375"/>
        <end position="394"/>
    </location>
</feature>
<organism evidence="7">
    <name type="scientific">mine drainage metagenome</name>
    <dbReference type="NCBI Taxonomy" id="410659"/>
    <lineage>
        <taxon>unclassified sequences</taxon>
        <taxon>metagenomes</taxon>
        <taxon>ecological metagenomes</taxon>
    </lineage>
</organism>
<gene>
    <name evidence="7" type="primary">tsr_2</name>
    <name evidence="7" type="ORF">GALL_52140</name>
</gene>
<name>A0A1J5SXZ0_9ZZZZ</name>
<dbReference type="GO" id="GO:0007165">
    <property type="term" value="P:signal transduction"/>
    <property type="evidence" value="ECO:0007669"/>
    <property type="project" value="InterPro"/>
</dbReference>
<evidence type="ECO:0000313" key="7">
    <source>
        <dbReference type="EMBL" id="OIR13401.1"/>
    </source>
</evidence>
<evidence type="ECO:0000256" key="3">
    <source>
        <dbReference type="SAM" id="MobiDB-lite"/>
    </source>
</evidence>
<dbReference type="SUPFAM" id="SSF58104">
    <property type="entry name" value="Methyl-accepting chemotaxis protein (MCP) signaling domain"/>
    <property type="match status" value="1"/>
</dbReference>
<feature type="domain" description="HBM" evidence="6">
    <location>
        <begin position="46"/>
        <end position="296"/>
    </location>
</feature>
<sequence length="671" mass="70987">MKLRSLTIGRRIAAGFAAVLFIFCVVAVITRIALKKSGQGLDQYSASTAETNLVSQMEASMLSLRMDVNEYLVSGSDSALAAYDKEQKALQNVFAQSSTTVTDPERSAELSDAQKLFTQYDKAFRQIVQLRNLRNQEVSQVLDPKSAEMIEALKGMLASARQSGDMSASFKTSSALQSLFEGLTAVNSFHLTSDPAIAAKAKASFTDLEKEVAVIQKELKQAADLDASLADPAKMKLLAKLLDDCHTYVASFDKVVSYAQQRNDLVNTQLDKLAPQFASKIQSVRESVGSLQTTIGDDTKTAQSRFDYLVLIVTVIGVGLGVIGAIWIVRSVTKPIMRISKSLAEDAEQTAAAAGQVTNASRALADGASSQAASLEESSASLEEMAGMTRRNAENAENAKALANQARTAADSGATDMREMQQAMQAIQASSSEISKIIKTIDEIAFQTNILALNAAVEAARAGEAGAGFAVVADEVRALAQRSVQAARETAQKISDATSKSEQGTRISEKVARSLDEITTKVRKVDELVAEIAMASKEQNEGINQVTRAVGEMDRVTQSNAATAEETSSAATELNTQTVRLKGVISELTAMTNGSAKTLAENTTTGAAPFLGGGDSHKSGLEAGKSEQAKEPVKHTLAAPKTGHPASATAGAKKAAAQGGKALPKADDFWK</sequence>
<evidence type="ECO:0000256" key="4">
    <source>
        <dbReference type="SAM" id="Phobius"/>
    </source>
</evidence>
<feature type="domain" description="Methyl-accepting transducer" evidence="5">
    <location>
        <begin position="346"/>
        <end position="575"/>
    </location>
</feature>
<feature type="transmembrane region" description="Helical" evidence="4">
    <location>
        <begin position="12"/>
        <end position="34"/>
    </location>
</feature>
<dbReference type="AlphaFoldDB" id="A0A1J5SXZ0"/>
<feature type="transmembrane region" description="Helical" evidence="4">
    <location>
        <begin position="308"/>
        <end position="329"/>
    </location>
</feature>
<evidence type="ECO:0000259" key="5">
    <source>
        <dbReference type="PROSITE" id="PS50111"/>
    </source>
</evidence>
<proteinExistence type="predicted"/>
<keyword evidence="4" id="KW-1133">Transmembrane helix</keyword>
<dbReference type="Gene3D" id="1.10.287.950">
    <property type="entry name" value="Methyl-accepting chemotaxis protein"/>
    <property type="match status" value="1"/>
</dbReference>
<keyword evidence="4" id="KW-0812">Transmembrane</keyword>
<dbReference type="SMART" id="SM00283">
    <property type="entry name" value="MA"/>
    <property type="match status" value="1"/>
</dbReference>
<accession>A0A1J5SXZ0</accession>
<dbReference type="EMBL" id="MLJW01000014">
    <property type="protein sequence ID" value="OIR13401.1"/>
    <property type="molecule type" value="Genomic_DNA"/>
</dbReference>
<feature type="compositionally biased region" description="Basic and acidic residues" evidence="3">
    <location>
        <begin position="615"/>
        <end position="634"/>
    </location>
</feature>
<protein>
    <submittedName>
        <fullName evidence="7">Methyl-accepting chemotaxis protein I</fullName>
    </submittedName>
</protein>
<keyword evidence="1" id="KW-0145">Chemotaxis</keyword>
<feature type="compositionally biased region" description="Low complexity" evidence="3">
    <location>
        <begin position="375"/>
        <end position="384"/>
    </location>
</feature>
<feature type="compositionally biased region" description="Low complexity" evidence="3">
    <location>
        <begin position="646"/>
        <end position="663"/>
    </location>
</feature>
<dbReference type="Pfam" id="PF00015">
    <property type="entry name" value="MCPsignal"/>
    <property type="match status" value="1"/>
</dbReference>
<dbReference type="PANTHER" id="PTHR43531">
    <property type="entry name" value="PROTEIN ICFG"/>
    <property type="match status" value="1"/>
</dbReference>
<dbReference type="PROSITE" id="PS51753">
    <property type="entry name" value="HBM"/>
    <property type="match status" value="1"/>
</dbReference>
<feature type="region of interest" description="Disordered" evidence="3">
    <location>
        <begin position="605"/>
        <end position="671"/>
    </location>
</feature>
<evidence type="ECO:0000256" key="1">
    <source>
        <dbReference type="ARBA" id="ARBA00022500"/>
    </source>
</evidence>
<dbReference type="Pfam" id="PF12729">
    <property type="entry name" value="4HB_MCP_1"/>
    <property type="match status" value="1"/>
</dbReference>
<dbReference type="SMART" id="SM01358">
    <property type="entry name" value="HBM"/>
    <property type="match status" value="1"/>
</dbReference>